<dbReference type="EMBL" id="VSRR010001576">
    <property type="protein sequence ID" value="MPC26241.1"/>
    <property type="molecule type" value="Genomic_DNA"/>
</dbReference>
<evidence type="ECO:0000313" key="2">
    <source>
        <dbReference type="Proteomes" id="UP000324222"/>
    </source>
</evidence>
<proteinExistence type="predicted"/>
<accession>A0A5B7DX18</accession>
<gene>
    <name evidence="1" type="ORF">E2C01_019376</name>
</gene>
<dbReference type="Proteomes" id="UP000324222">
    <property type="component" value="Unassembled WGS sequence"/>
</dbReference>
<name>A0A5B7DX18_PORTR</name>
<protein>
    <submittedName>
        <fullName evidence="1">Uncharacterized protein</fullName>
    </submittedName>
</protein>
<comment type="caution">
    <text evidence="1">The sequence shown here is derived from an EMBL/GenBank/DDBJ whole genome shotgun (WGS) entry which is preliminary data.</text>
</comment>
<dbReference type="AlphaFoldDB" id="A0A5B7DX18"/>
<keyword evidence="2" id="KW-1185">Reference proteome</keyword>
<evidence type="ECO:0000313" key="1">
    <source>
        <dbReference type="EMBL" id="MPC26241.1"/>
    </source>
</evidence>
<organism evidence="1 2">
    <name type="scientific">Portunus trituberculatus</name>
    <name type="common">Swimming crab</name>
    <name type="synonym">Neptunus trituberculatus</name>
    <dbReference type="NCBI Taxonomy" id="210409"/>
    <lineage>
        <taxon>Eukaryota</taxon>
        <taxon>Metazoa</taxon>
        <taxon>Ecdysozoa</taxon>
        <taxon>Arthropoda</taxon>
        <taxon>Crustacea</taxon>
        <taxon>Multicrustacea</taxon>
        <taxon>Malacostraca</taxon>
        <taxon>Eumalacostraca</taxon>
        <taxon>Eucarida</taxon>
        <taxon>Decapoda</taxon>
        <taxon>Pleocyemata</taxon>
        <taxon>Brachyura</taxon>
        <taxon>Eubrachyura</taxon>
        <taxon>Portunoidea</taxon>
        <taxon>Portunidae</taxon>
        <taxon>Portuninae</taxon>
        <taxon>Portunus</taxon>
    </lineage>
</organism>
<reference evidence="1 2" key="1">
    <citation type="submission" date="2019-05" db="EMBL/GenBank/DDBJ databases">
        <title>Another draft genome of Portunus trituberculatus and its Hox gene families provides insights of decapod evolution.</title>
        <authorList>
            <person name="Jeong J.-H."/>
            <person name="Song I."/>
            <person name="Kim S."/>
            <person name="Choi T."/>
            <person name="Kim D."/>
            <person name="Ryu S."/>
            <person name="Kim W."/>
        </authorList>
    </citation>
    <scope>NUCLEOTIDE SEQUENCE [LARGE SCALE GENOMIC DNA]</scope>
    <source>
        <tissue evidence="1">Muscle</tissue>
    </source>
</reference>
<sequence>MSLHAGSLPMPIACATNGRKLNSASYTLFNCLETRRFPNHRGCKIFLATARFASMLRYSQTYYDDAGRCTMRFEGTERHYWLYASQ</sequence>